<dbReference type="NCBIfam" id="TIGR01031">
    <property type="entry name" value="rpmF_bact"/>
    <property type="match status" value="1"/>
</dbReference>
<dbReference type="Pfam" id="PF01783">
    <property type="entry name" value="Ribosomal_L32p"/>
    <property type="match status" value="1"/>
</dbReference>
<dbReference type="PANTHER" id="PTHR35534:SF1">
    <property type="entry name" value="LARGE RIBOSOMAL SUBUNIT PROTEIN BL32"/>
    <property type="match status" value="1"/>
</dbReference>
<evidence type="ECO:0000256" key="1">
    <source>
        <dbReference type="ARBA" id="ARBA00008560"/>
    </source>
</evidence>
<gene>
    <name evidence="4" type="ORF">METZ01_LOCUS147679</name>
</gene>
<dbReference type="GO" id="GO:0003735">
    <property type="term" value="F:structural constituent of ribosome"/>
    <property type="evidence" value="ECO:0007669"/>
    <property type="project" value="InterPro"/>
</dbReference>
<evidence type="ECO:0000256" key="2">
    <source>
        <dbReference type="ARBA" id="ARBA00022980"/>
    </source>
</evidence>
<dbReference type="AlphaFoldDB" id="A0A381ZZW0"/>
<evidence type="ECO:0000256" key="3">
    <source>
        <dbReference type="ARBA" id="ARBA00023274"/>
    </source>
</evidence>
<reference evidence="4" key="1">
    <citation type="submission" date="2018-05" db="EMBL/GenBank/DDBJ databases">
        <authorList>
            <person name="Lanie J.A."/>
            <person name="Ng W.-L."/>
            <person name="Kazmierczak K.M."/>
            <person name="Andrzejewski T.M."/>
            <person name="Davidsen T.M."/>
            <person name="Wayne K.J."/>
            <person name="Tettelin H."/>
            <person name="Glass J.I."/>
            <person name="Rusch D."/>
            <person name="Podicherti R."/>
            <person name="Tsui H.-C.T."/>
            <person name="Winkler M.E."/>
        </authorList>
    </citation>
    <scope>NUCLEOTIDE SEQUENCE</scope>
</reference>
<dbReference type="GO" id="GO:0006412">
    <property type="term" value="P:translation"/>
    <property type="evidence" value="ECO:0007669"/>
    <property type="project" value="InterPro"/>
</dbReference>
<proteinExistence type="inferred from homology"/>
<sequence>MAHPKRRKSYSKKMMGRSHYALKQKSVAECTNCGEIARPHHACQSCGYYNGRQIIKQKVDGDAE</sequence>
<dbReference type="InterPro" id="IPR011332">
    <property type="entry name" value="Ribosomal_zn-bd"/>
</dbReference>
<dbReference type="EMBL" id="UINC01023346">
    <property type="protein sequence ID" value="SVA94825.1"/>
    <property type="molecule type" value="Genomic_DNA"/>
</dbReference>
<keyword evidence="2" id="KW-0689">Ribosomal protein</keyword>
<dbReference type="HAMAP" id="MF_00340">
    <property type="entry name" value="Ribosomal_bL32"/>
    <property type="match status" value="1"/>
</dbReference>
<evidence type="ECO:0000313" key="4">
    <source>
        <dbReference type="EMBL" id="SVA94825.1"/>
    </source>
</evidence>
<dbReference type="PANTHER" id="PTHR35534">
    <property type="entry name" value="50S RIBOSOMAL PROTEIN L32"/>
    <property type="match status" value="1"/>
</dbReference>
<accession>A0A381ZZW0</accession>
<keyword evidence="3" id="KW-0687">Ribonucleoprotein</keyword>
<dbReference type="GO" id="GO:0015934">
    <property type="term" value="C:large ribosomal subunit"/>
    <property type="evidence" value="ECO:0007669"/>
    <property type="project" value="InterPro"/>
</dbReference>
<organism evidence="4">
    <name type="scientific">marine metagenome</name>
    <dbReference type="NCBI Taxonomy" id="408172"/>
    <lineage>
        <taxon>unclassified sequences</taxon>
        <taxon>metagenomes</taxon>
        <taxon>ecological metagenomes</taxon>
    </lineage>
</organism>
<protein>
    <recommendedName>
        <fullName evidence="5">50S ribosomal protein L32</fullName>
    </recommendedName>
</protein>
<name>A0A381ZZW0_9ZZZZ</name>
<comment type="similarity">
    <text evidence="1">Belongs to the bacterial ribosomal protein bL32 family.</text>
</comment>
<dbReference type="SUPFAM" id="SSF57829">
    <property type="entry name" value="Zn-binding ribosomal proteins"/>
    <property type="match status" value="1"/>
</dbReference>
<evidence type="ECO:0008006" key="5">
    <source>
        <dbReference type="Google" id="ProtNLM"/>
    </source>
</evidence>
<dbReference type="InterPro" id="IPR044957">
    <property type="entry name" value="Ribosomal_bL32_bact"/>
</dbReference>
<dbReference type="InterPro" id="IPR002677">
    <property type="entry name" value="Ribosomal_bL32"/>
</dbReference>